<keyword evidence="1" id="KW-0732">Signal</keyword>
<evidence type="ECO:0000259" key="2">
    <source>
        <dbReference type="Pfam" id="PF20243"/>
    </source>
</evidence>
<evidence type="ECO:0000256" key="1">
    <source>
        <dbReference type="SAM" id="SignalP"/>
    </source>
</evidence>
<protein>
    <recommendedName>
        <fullName evidence="2">Copper-binding protein MbnP-like domain-containing protein</fullName>
    </recommendedName>
</protein>
<evidence type="ECO:0000313" key="3">
    <source>
        <dbReference type="EMBL" id="SFE47055.1"/>
    </source>
</evidence>
<proteinExistence type="predicted"/>
<dbReference type="RefSeq" id="WP_234797499.1">
    <property type="nucleotide sequence ID" value="NZ_FONS01000001.1"/>
</dbReference>
<dbReference type="EMBL" id="FONS01000001">
    <property type="protein sequence ID" value="SFE47055.1"/>
    <property type="molecule type" value="Genomic_DNA"/>
</dbReference>
<organism evidence="3 4">
    <name type="scientific">Pedobacter antarcticus</name>
    <dbReference type="NCBI Taxonomy" id="34086"/>
    <lineage>
        <taxon>Bacteria</taxon>
        <taxon>Pseudomonadati</taxon>
        <taxon>Bacteroidota</taxon>
        <taxon>Sphingobacteriia</taxon>
        <taxon>Sphingobacteriales</taxon>
        <taxon>Sphingobacteriaceae</taxon>
        <taxon>Pedobacter</taxon>
    </lineage>
</organism>
<dbReference type="InterPro" id="IPR046863">
    <property type="entry name" value="MbnP-like_dom"/>
</dbReference>
<feature type="domain" description="Copper-binding protein MbnP-like" evidence="2">
    <location>
        <begin position="44"/>
        <end position="265"/>
    </location>
</feature>
<dbReference type="AlphaFoldDB" id="A0A1I2ASS1"/>
<feature type="chain" id="PRO_5010165901" description="Copper-binding protein MbnP-like domain-containing protein" evidence="1">
    <location>
        <begin position="26"/>
        <end position="288"/>
    </location>
</feature>
<accession>A0A1I2ASS1</accession>
<gene>
    <name evidence="3" type="ORF">SAMN03003324_00589</name>
</gene>
<reference evidence="3 4" key="1">
    <citation type="submission" date="2016-10" db="EMBL/GenBank/DDBJ databases">
        <authorList>
            <person name="de Groot N.N."/>
        </authorList>
    </citation>
    <scope>NUCLEOTIDE SEQUENCE [LARGE SCALE GENOMIC DNA]</scope>
    <source>
        <strain evidence="3 4">ATCC 51969</strain>
    </source>
</reference>
<evidence type="ECO:0000313" key="4">
    <source>
        <dbReference type="Proteomes" id="UP000183129"/>
    </source>
</evidence>
<sequence length="288" mass="32018">MNKMMNINGKRLKSVLLFSFMLVIAACSKKDDPTPDFQEENLAPLSVEFDNIVGERTLTFDNTGSPYRNAAGEAFTVSRLQYFISNIKVTTAAGNTYTVKQDSSYFLIKGDDKATRFAKVKVPEGDYTNLTFTLGVDSLRSTMSIDKRTGVLDPAAGGGHDGGGMYWGWNSGYIFFKFEGNSNVVSDDANGDPTGKKQMKYHIGFFGGYSAPTLNNIQVINVDLRTAGIAKVRKDRQSNIHLFVDVMKVFNAKNSFKIAEHPNVMFDDFTAKIAANFLEMFRHDHTEN</sequence>
<name>A0A1I2ASS1_9SPHI</name>
<feature type="signal peptide" evidence="1">
    <location>
        <begin position="1"/>
        <end position="25"/>
    </location>
</feature>
<dbReference type="Pfam" id="PF20243">
    <property type="entry name" value="MbnP"/>
    <property type="match status" value="1"/>
</dbReference>
<dbReference type="Proteomes" id="UP000183129">
    <property type="component" value="Unassembled WGS sequence"/>
</dbReference>
<dbReference type="PROSITE" id="PS51257">
    <property type="entry name" value="PROKAR_LIPOPROTEIN"/>
    <property type="match status" value="1"/>
</dbReference>